<evidence type="ECO:0000313" key="3">
    <source>
        <dbReference type="Proteomes" id="UP000242886"/>
    </source>
</evidence>
<protein>
    <submittedName>
        <fullName evidence="2">Aminoglycoside phosphotransferase-like protein</fullName>
    </submittedName>
</protein>
<accession>A0A7Z7HU23</accession>
<keyword evidence="3" id="KW-1185">Reference proteome</keyword>
<dbReference type="InterPro" id="IPR051678">
    <property type="entry name" value="AGP_Transferase"/>
</dbReference>
<dbReference type="Pfam" id="PF01636">
    <property type="entry name" value="APH"/>
    <property type="match status" value="1"/>
</dbReference>
<dbReference type="Proteomes" id="UP000242886">
    <property type="component" value="Chromosome SDENCHOL"/>
</dbReference>
<organism evidence="2 3">
    <name type="scientific">Sterolibacterium denitrificans</name>
    <dbReference type="NCBI Taxonomy" id="157592"/>
    <lineage>
        <taxon>Bacteria</taxon>
        <taxon>Pseudomonadati</taxon>
        <taxon>Pseudomonadota</taxon>
        <taxon>Betaproteobacteria</taxon>
        <taxon>Nitrosomonadales</taxon>
        <taxon>Sterolibacteriaceae</taxon>
        <taxon>Sterolibacterium</taxon>
    </lineage>
</organism>
<dbReference type="SMR" id="A0A7Z7HU23"/>
<sequence length="379" mass="43167">MSDTPDLTQVKTSTRDLAVIQERLTAWMAKTLGPGSEPRLSDVRNPGSAGMSSETLLFEMSWKENGVQKTGSFVGRLPPAEDAFPIFPKYDFPLQVGVMRLVEQRSQVPVPKVLWDEPGSEALGMPFFIMARASGEPLPDLPPYPYGGWLAEATPEEQQRLQNSSVAMIAGIHGVKASAGEVAFLQPKRQDGSLMRRIVDDWKDYYEWAREGLDVPLVNEMAAWLEAHWPANDGGNEGVICWGDARPGNILWENFEPTAVLDWEMATFGPREMDVAWLIFFHKYFQYIAMTLGFPEAPMAGYMKRADIIAEYERLSGVKLQNMDWFLGFCVLRMAMFDVRISQRQLRFGERQPEEDHNNYLFTREIIRKILRGEDPWDF</sequence>
<evidence type="ECO:0000313" key="2">
    <source>
        <dbReference type="EMBL" id="SMB32114.1"/>
    </source>
</evidence>
<gene>
    <name evidence="2" type="ORF">SDENCHOL_21286</name>
</gene>
<dbReference type="InterPro" id="IPR011009">
    <property type="entry name" value="Kinase-like_dom_sf"/>
</dbReference>
<dbReference type="PANTHER" id="PTHR21310:SF40">
    <property type="entry name" value="AMINOGLYCOSIDE PHOSPHOTRANSFERASE DOMAIN-CONTAINING PROTEIN-RELATED"/>
    <property type="match status" value="1"/>
</dbReference>
<dbReference type="CDD" id="cd05154">
    <property type="entry name" value="ACAD10_11_N-like"/>
    <property type="match status" value="1"/>
</dbReference>
<dbReference type="InterPro" id="IPR041726">
    <property type="entry name" value="ACAD10_11_N"/>
</dbReference>
<dbReference type="PANTHER" id="PTHR21310">
    <property type="entry name" value="AMINOGLYCOSIDE PHOSPHOTRANSFERASE-RELATED-RELATED"/>
    <property type="match status" value="1"/>
</dbReference>
<dbReference type="GO" id="GO:0016740">
    <property type="term" value="F:transferase activity"/>
    <property type="evidence" value="ECO:0007669"/>
    <property type="project" value="UniProtKB-KW"/>
</dbReference>
<evidence type="ECO:0000259" key="1">
    <source>
        <dbReference type="Pfam" id="PF01636"/>
    </source>
</evidence>
<reference evidence="2" key="1">
    <citation type="submission" date="2017-03" db="EMBL/GenBank/DDBJ databases">
        <authorList>
            <consortium name="AG Boll"/>
        </authorList>
    </citation>
    <scope>NUCLEOTIDE SEQUENCE [LARGE SCALE GENOMIC DNA]</scope>
    <source>
        <strain evidence="2">Chol</strain>
    </source>
</reference>
<dbReference type="Gene3D" id="3.30.200.20">
    <property type="entry name" value="Phosphorylase Kinase, domain 1"/>
    <property type="match status" value="1"/>
</dbReference>
<dbReference type="Gene3D" id="3.90.1200.10">
    <property type="match status" value="1"/>
</dbReference>
<dbReference type="RefSeq" id="WP_154717265.1">
    <property type="nucleotide sequence ID" value="NZ_LT837803.1"/>
</dbReference>
<feature type="domain" description="Aminoglycoside phosphotransferase" evidence="1">
    <location>
        <begin position="91"/>
        <end position="283"/>
    </location>
</feature>
<dbReference type="EMBL" id="LT837803">
    <property type="protein sequence ID" value="SMB32114.1"/>
    <property type="molecule type" value="Genomic_DNA"/>
</dbReference>
<proteinExistence type="predicted"/>
<dbReference type="AlphaFoldDB" id="A0A7Z7HU23"/>
<dbReference type="InterPro" id="IPR002575">
    <property type="entry name" value="Aminoglycoside_PTrfase"/>
</dbReference>
<name>A0A7Z7HU23_9PROT</name>
<dbReference type="SUPFAM" id="SSF56112">
    <property type="entry name" value="Protein kinase-like (PK-like)"/>
    <property type="match status" value="1"/>
</dbReference>